<reference evidence="4 5" key="1">
    <citation type="submission" date="2014-04" db="EMBL/GenBank/DDBJ databases">
        <title>Evolutionary Origins and Diversification of the Mycorrhizal Mutualists.</title>
        <authorList>
            <consortium name="DOE Joint Genome Institute"/>
            <consortium name="Mycorrhizal Genomics Consortium"/>
            <person name="Kohler A."/>
            <person name="Kuo A."/>
            <person name="Nagy L.G."/>
            <person name="Floudas D."/>
            <person name="Copeland A."/>
            <person name="Barry K.W."/>
            <person name="Cichocki N."/>
            <person name="Veneault-Fourrey C."/>
            <person name="LaButti K."/>
            <person name="Lindquist E.A."/>
            <person name="Lipzen A."/>
            <person name="Lundell T."/>
            <person name="Morin E."/>
            <person name="Murat C."/>
            <person name="Riley R."/>
            <person name="Ohm R."/>
            <person name="Sun H."/>
            <person name="Tunlid A."/>
            <person name="Henrissat B."/>
            <person name="Grigoriev I.V."/>
            <person name="Hibbett D.S."/>
            <person name="Martin F."/>
        </authorList>
    </citation>
    <scope>NUCLEOTIDE SEQUENCE [LARGE SCALE GENOMIC DNA]</scope>
    <source>
        <strain evidence="4 5">MD-312</strain>
    </source>
</reference>
<evidence type="ECO:0000259" key="3">
    <source>
        <dbReference type="Pfam" id="PF20152"/>
    </source>
</evidence>
<evidence type="ECO:0000313" key="4">
    <source>
        <dbReference type="EMBL" id="KIJ64623.1"/>
    </source>
</evidence>
<dbReference type="Proteomes" id="UP000053820">
    <property type="component" value="Unassembled WGS sequence"/>
</dbReference>
<dbReference type="Pfam" id="PF20152">
    <property type="entry name" value="DUF6534"/>
    <property type="match status" value="1"/>
</dbReference>
<feature type="transmembrane region" description="Helical" evidence="2">
    <location>
        <begin position="208"/>
        <end position="229"/>
    </location>
</feature>
<evidence type="ECO:0000313" key="5">
    <source>
        <dbReference type="Proteomes" id="UP000053820"/>
    </source>
</evidence>
<keyword evidence="2" id="KW-0472">Membrane</keyword>
<name>A0A0C9W9W6_9AGAM</name>
<evidence type="ECO:0000256" key="1">
    <source>
        <dbReference type="SAM" id="MobiDB-lite"/>
    </source>
</evidence>
<keyword evidence="5" id="KW-1185">Reference proteome</keyword>
<gene>
    <name evidence="4" type="ORF">HYDPIDRAFT_28558</name>
</gene>
<dbReference type="InterPro" id="IPR045339">
    <property type="entry name" value="DUF6534"/>
</dbReference>
<sequence length="325" mass="35964">MALNPAQVAHGPFLIGVIFNIVLYGIMMTQTYLYYTTYKSDRLWMKLFVAFLFIADTLNSVFDLVYIYDSLVNHFGDAEFLTNATWVFGTDPAMTGIIGGSVQLFFAWRVHVVSRNIFAVSAVVLSAVTGMLASLGTSIGVGIVPQFVQFQKFQVVVIIWLASATIADVIISMSLVWHLSHHKTGFAATDDVINRIIRLTVQTGMITAIWAVVDLVCYLTITTGIHLIFNVPLAKLYTNSLMSSLNSRGGWKFNRTSESSVSNIKSAHRGTDVVQLQSTTRPEVFVHVESHEMIDVDSKPDLFSQHGSQGKVWPDQKSSKGDDVV</sequence>
<feature type="transmembrane region" description="Helical" evidence="2">
    <location>
        <begin position="12"/>
        <end position="35"/>
    </location>
</feature>
<evidence type="ECO:0000256" key="2">
    <source>
        <dbReference type="SAM" id="Phobius"/>
    </source>
</evidence>
<feature type="region of interest" description="Disordered" evidence="1">
    <location>
        <begin position="303"/>
        <end position="325"/>
    </location>
</feature>
<dbReference type="AlphaFoldDB" id="A0A0C9W9W6"/>
<dbReference type="OrthoDB" id="3265526at2759"/>
<keyword evidence="2" id="KW-1133">Transmembrane helix</keyword>
<dbReference type="PANTHER" id="PTHR40465:SF1">
    <property type="entry name" value="DUF6534 DOMAIN-CONTAINING PROTEIN"/>
    <property type="match status" value="1"/>
</dbReference>
<dbReference type="PANTHER" id="PTHR40465">
    <property type="entry name" value="CHROMOSOME 1, WHOLE GENOME SHOTGUN SEQUENCE"/>
    <property type="match status" value="1"/>
</dbReference>
<proteinExistence type="predicted"/>
<feature type="transmembrane region" description="Helical" evidence="2">
    <location>
        <begin position="117"/>
        <end position="143"/>
    </location>
</feature>
<feature type="transmembrane region" description="Helical" evidence="2">
    <location>
        <begin position="155"/>
        <end position="177"/>
    </location>
</feature>
<organism evidence="4 5">
    <name type="scientific">Hydnomerulius pinastri MD-312</name>
    <dbReference type="NCBI Taxonomy" id="994086"/>
    <lineage>
        <taxon>Eukaryota</taxon>
        <taxon>Fungi</taxon>
        <taxon>Dikarya</taxon>
        <taxon>Basidiomycota</taxon>
        <taxon>Agaricomycotina</taxon>
        <taxon>Agaricomycetes</taxon>
        <taxon>Agaricomycetidae</taxon>
        <taxon>Boletales</taxon>
        <taxon>Boletales incertae sedis</taxon>
        <taxon>Leucogyrophana</taxon>
    </lineage>
</organism>
<accession>A0A0C9W9W6</accession>
<protein>
    <recommendedName>
        <fullName evidence="3">DUF6534 domain-containing protein</fullName>
    </recommendedName>
</protein>
<dbReference type="EMBL" id="KN839846">
    <property type="protein sequence ID" value="KIJ64623.1"/>
    <property type="molecule type" value="Genomic_DNA"/>
</dbReference>
<keyword evidence="2" id="KW-0812">Transmembrane</keyword>
<dbReference type="HOGENOM" id="CLU_046025_2_0_1"/>
<feature type="domain" description="DUF6534" evidence="3">
    <location>
        <begin position="164"/>
        <end position="248"/>
    </location>
</feature>
<feature type="transmembrane region" description="Helical" evidence="2">
    <location>
        <begin position="47"/>
        <end position="68"/>
    </location>
</feature>